<sequence length="172" mass="21273">MENYYKRIYKKFKVEFNLFLNSKNFNFNLLNNLQINYYNNIYNLNELSNIKIFNNNIVYIIPYDINTIDHILIKLNKYKIYFNIINKKKHLILIKKYINTDLPKISLKLQKICNLYFIKLKLLREKLIKNLKNKFFFNKDNLFINIKNINNLYLFYKNKINDLFLNFKKKNK</sequence>
<protein>
    <submittedName>
        <fullName evidence="2">Ribosome recycling factor</fullName>
    </submittedName>
</protein>
<dbReference type="EMBL" id="CP157897">
    <property type="protein sequence ID" value="XBT18872.1"/>
    <property type="molecule type" value="Genomic_DNA"/>
</dbReference>
<name>A0AAU7QSW9_9FLAO</name>
<dbReference type="InterPro" id="IPR023584">
    <property type="entry name" value="Ribosome_recyc_fac_dom"/>
</dbReference>
<gene>
    <name evidence="2" type="ORF">ABPD24_00115</name>
</gene>
<evidence type="ECO:0000259" key="1">
    <source>
        <dbReference type="Pfam" id="PF01765"/>
    </source>
</evidence>
<dbReference type="InterPro" id="IPR036191">
    <property type="entry name" value="RRF_sf"/>
</dbReference>
<dbReference type="Gene3D" id="3.30.1360.40">
    <property type="match status" value="1"/>
</dbReference>
<dbReference type="Pfam" id="PF01765">
    <property type="entry name" value="RRF"/>
    <property type="match status" value="1"/>
</dbReference>
<feature type="domain" description="Ribosome recycling factor" evidence="1">
    <location>
        <begin position="22"/>
        <end position="168"/>
    </location>
</feature>
<dbReference type="AlphaFoldDB" id="A0AAU7QSW9"/>
<proteinExistence type="predicted"/>
<dbReference type="Gene3D" id="1.10.132.20">
    <property type="entry name" value="Ribosome-recycling factor"/>
    <property type="match status" value="1"/>
</dbReference>
<reference evidence="2" key="1">
    <citation type="submission" date="2024-06" db="EMBL/GenBank/DDBJ databases">
        <title>Diversity, functionality, and evolutionary history of bacterial symbionts in false click beetles (Coleoptera, Throscidae).</title>
        <authorList>
            <person name="Wierz J.C."/>
            <person name="Malm H."/>
            <person name="Kaltenpoth M."/>
            <person name="Engl T."/>
        </authorList>
    </citation>
    <scope>NUCLEOTIDE SEQUENCE</scope>
    <source>
        <strain evidence="2">AspAUS03</strain>
    </source>
</reference>
<dbReference type="SUPFAM" id="SSF55194">
    <property type="entry name" value="Ribosome recycling factor, RRF"/>
    <property type="match status" value="1"/>
</dbReference>
<organism evidence="2">
    <name type="scientific">Candidatus Shikimatogenerans sp. AspAUS03</name>
    <dbReference type="NCBI Taxonomy" id="3158563"/>
    <lineage>
        <taxon>Bacteria</taxon>
        <taxon>Pseudomonadati</taxon>
        <taxon>Bacteroidota</taxon>
        <taxon>Flavobacteriia</taxon>
        <taxon>Flavobacteriales</taxon>
        <taxon>Candidatus Shikimatogenerans</taxon>
    </lineage>
</organism>
<evidence type="ECO:0000313" key="2">
    <source>
        <dbReference type="EMBL" id="XBT18872.1"/>
    </source>
</evidence>
<accession>A0AAU7QSW9</accession>